<proteinExistence type="predicted"/>
<dbReference type="EMBL" id="CAJPWZ010002824">
    <property type="protein sequence ID" value="CAG2246061.1"/>
    <property type="molecule type" value="Genomic_DNA"/>
</dbReference>
<evidence type="ECO:0000259" key="1">
    <source>
        <dbReference type="Pfam" id="PF13843"/>
    </source>
</evidence>
<sequence length="565" mass="65734">MAEIFDSSESESEFDGFELRDINAAEERYLQQHIDALNNIDFDIEFSDVDSDENEGFNSDDDNVALAEIAKWGDELRPVQINDFTGPRPGPTTQMDKEKTEIDFFHLIFPERLYSEIATQTNAYANGRQNENWTPTTSDEIKAYIGGQIVMGIVPVPNMDMYWYKDKLFHSSSLEEKFSRNRYEELQRYLHVANTTQNSPRLQPGHDKLAHVRPILEIVRDKSFQEYKPHMEVSIDEAMIGFNGRLGFKQYVPLKPTKRGIKVWVRADPSNGYINDFQVYTGKTANNPEQNLGKRVVLDLMTPVFGLGHHLYCDSFFTSPDLFTSLWDHGTYACGTVRANRKGLPAGLDRIKLKEQGQFVVKQKNYMRVTVWRDKKNINLLSTNCFGEPDKVNRKQKDGTIKEVPCPLSVKHYNMFMNGVDHADQLRSTYNISRKCLKWWKYLFNFLVDISIVNAYLLMRESVNHQIVTKKNRPRQMTQLEFRMKLAHQMLGQFHGKRKRSVDPRPVLQPSNHWIENMPKKKTCKLCSQNKIRKEPKTGCAQCNVNLCIECFRPYHRKLFPQLFV</sequence>
<organism evidence="2 3">
    <name type="scientific">Mytilus edulis</name>
    <name type="common">Blue mussel</name>
    <dbReference type="NCBI Taxonomy" id="6550"/>
    <lineage>
        <taxon>Eukaryota</taxon>
        <taxon>Metazoa</taxon>
        <taxon>Spiralia</taxon>
        <taxon>Lophotrochozoa</taxon>
        <taxon>Mollusca</taxon>
        <taxon>Bivalvia</taxon>
        <taxon>Autobranchia</taxon>
        <taxon>Pteriomorphia</taxon>
        <taxon>Mytilida</taxon>
        <taxon>Mytiloidea</taxon>
        <taxon>Mytilidae</taxon>
        <taxon>Mytilinae</taxon>
        <taxon>Mytilus</taxon>
    </lineage>
</organism>
<dbReference type="PANTHER" id="PTHR46599">
    <property type="entry name" value="PIGGYBAC TRANSPOSABLE ELEMENT-DERIVED PROTEIN 4"/>
    <property type="match status" value="1"/>
</dbReference>
<dbReference type="Pfam" id="PF13843">
    <property type="entry name" value="DDE_Tnp_1_7"/>
    <property type="match status" value="1"/>
</dbReference>
<gene>
    <name evidence="2" type="ORF">MEDL_58036</name>
</gene>
<dbReference type="AlphaFoldDB" id="A0A8S3UI68"/>
<evidence type="ECO:0000313" key="2">
    <source>
        <dbReference type="EMBL" id="CAG2246061.1"/>
    </source>
</evidence>
<protein>
    <recommendedName>
        <fullName evidence="1">PiggyBac transposable element-derived protein domain-containing protein</fullName>
    </recommendedName>
</protein>
<evidence type="ECO:0000313" key="3">
    <source>
        <dbReference type="Proteomes" id="UP000683360"/>
    </source>
</evidence>
<dbReference type="Proteomes" id="UP000683360">
    <property type="component" value="Unassembled WGS sequence"/>
</dbReference>
<feature type="domain" description="PiggyBac transposable element-derived protein" evidence="1">
    <location>
        <begin position="102"/>
        <end position="456"/>
    </location>
</feature>
<dbReference type="PANTHER" id="PTHR46599:SF2">
    <property type="entry name" value="PIGGYBAC TRANSPOSABLE ELEMENT-DERIVED PROTEIN 4-LIKE"/>
    <property type="match status" value="1"/>
</dbReference>
<accession>A0A8S3UI68</accession>
<dbReference type="OrthoDB" id="8819525at2759"/>
<comment type="caution">
    <text evidence="2">The sequence shown here is derived from an EMBL/GenBank/DDBJ whole genome shotgun (WGS) entry which is preliminary data.</text>
</comment>
<reference evidence="2" key="1">
    <citation type="submission" date="2021-03" db="EMBL/GenBank/DDBJ databases">
        <authorList>
            <person name="Bekaert M."/>
        </authorList>
    </citation>
    <scope>NUCLEOTIDE SEQUENCE</scope>
</reference>
<dbReference type="InterPro" id="IPR029526">
    <property type="entry name" value="PGBD"/>
</dbReference>
<keyword evidence="3" id="KW-1185">Reference proteome</keyword>
<dbReference type="Gene3D" id="4.10.830.40">
    <property type="match status" value="1"/>
</dbReference>
<name>A0A8S3UI68_MYTED</name>